<comment type="caution">
    <text evidence="1">The sequence shown here is derived from an EMBL/GenBank/DDBJ whole genome shotgun (WGS) entry which is preliminary data.</text>
</comment>
<sequence>MLQRLERDPGHQYVIDYAEASIRPVPAAALDDPALAKSAGNVVGWLLAHGHGRYADLHTAQ</sequence>
<accession>A0A5B0KPV8</accession>
<gene>
    <name evidence="1" type="ORF">FH063_002508</name>
</gene>
<evidence type="ECO:0000313" key="2">
    <source>
        <dbReference type="Proteomes" id="UP000325333"/>
    </source>
</evidence>
<name>A0A5B0KPV8_9PROT</name>
<proteinExistence type="predicted"/>
<reference evidence="1 2" key="1">
    <citation type="submission" date="2019-07" db="EMBL/GenBank/DDBJ databases">
        <title>Genome sequencing of the stress-tolerant strain Azospirillum brasilense Az19.</title>
        <authorList>
            <person name="Maroniche G.A."/>
            <person name="Garcia J.E."/>
            <person name="Pagnussat L."/>
            <person name="Amenta M."/>
            <person name="Creus C.M."/>
        </authorList>
    </citation>
    <scope>NUCLEOTIDE SEQUENCE [LARGE SCALE GENOMIC DNA]</scope>
    <source>
        <strain evidence="1 2">Az19</strain>
    </source>
</reference>
<dbReference type="AlphaFoldDB" id="A0A5B0KPV8"/>
<organism evidence="1 2">
    <name type="scientific">Azospirillum argentinense</name>
    <dbReference type="NCBI Taxonomy" id="2970906"/>
    <lineage>
        <taxon>Bacteria</taxon>
        <taxon>Pseudomonadati</taxon>
        <taxon>Pseudomonadota</taxon>
        <taxon>Alphaproteobacteria</taxon>
        <taxon>Rhodospirillales</taxon>
        <taxon>Azospirillaceae</taxon>
        <taxon>Azospirillum</taxon>
    </lineage>
</organism>
<evidence type="ECO:0000313" key="1">
    <source>
        <dbReference type="EMBL" id="KAA1053926.1"/>
    </source>
</evidence>
<protein>
    <submittedName>
        <fullName evidence="1">Uncharacterized protein</fullName>
    </submittedName>
</protein>
<dbReference type="EMBL" id="VEWN01000013">
    <property type="protein sequence ID" value="KAA1053926.1"/>
    <property type="molecule type" value="Genomic_DNA"/>
</dbReference>
<dbReference type="Proteomes" id="UP000325333">
    <property type="component" value="Unassembled WGS sequence"/>
</dbReference>